<evidence type="ECO:0000313" key="3">
    <source>
        <dbReference type="WBParaSite" id="PSU_v2.g13664.t1"/>
    </source>
</evidence>
<evidence type="ECO:0000313" key="2">
    <source>
        <dbReference type="Proteomes" id="UP000887577"/>
    </source>
</evidence>
<dbReference type="Proteomes" id="UP000887577">
    <property type="component" value="Unplaced"/>
</dbReference>
<feature type="transmembrane region" description="Helical" evidence="1">
    <location>
        <begin position="194"/>
        <end position="211"/>
    </location>
</feature>
<accession>A0A914Y2I9</accession>
<protein>
    <submittedName>
        <fullName evidence="3">Uncharacterized protein</fullName>
    </submittedName>
</protein>
<proteinExistence type="predicted"/>
<evidence type="ECO:0000256" key="1">
    <source>
        <dbReference type="SAM" id="Phobius"/>
    </source>
</evidence>
<organism evidence="2 3">
    <name type="scientific">Panagrolaimus superbus</name>
    <dbReference type="NCBI Taxonomy" id="310955"/>
    <lineage>
        <taxon>Eukaryota</taxon>
        <taxon>Metazoa</taxon>
        <taxon>Ecdysozoa</taxon>
        <taxon>Nematoda</taxon>
        <taxon>Chromadorea</taxon>
        <taxon>Rhabditida</taxon>
        <taxon>Tylenchina</taxon>
        <taxon>Panagrolaimomorpha</taxon>
        <taxon>Panagrolaimoidea</taxon>
        <taxon>Panagrolaimidae</taxon>
        <taxon>Panagrolaimus</taxon>
    </lineage>
</organism>
<dbReference type="WBParaSite" id="PSU_v2.g13664.t1">
    <property type="protein sequence ID" value="PSU_v2.g13664.t1"/>
    <property type="gene ID" value="PSU_v2.g13664"/>
</dbReference>
<keyword evidence="1" id="KW-0812">Transmembrane</keyword>
<sequence>MDRWDRPTYQIVKSTNDAVIIDLSAPPYTLRPFSSPYMSTEIMVVNMERALSYAITTKYEYANFDLIEINNVLADHKAATRCKFYFGPDVMNRFQKIDIDKRVWKQFLLPVDEVIVEGEIGFSFLEMFMKLLNAPSTFICRSVSFPVTDRLIFRDLPSLPALAELHFNYRATQKTNLVSNLVDLRDNYREQRSLNIFEFIVWFIIIVWPSFF</sequence>
<dbReference type="AlphaFoldDB" id="A0A914Y2I9"/>
<keyword evidence="1" id="KW-1133">Transmembrane helix</keyword>
<keyword evidence="2" id="KW-1185">Reference proteome</keyword>
<keyword evidence="1" id="KW-0472">Membrane</keyword>
<name>A0A914Y2I9_9BILA</name>
<reference evidence="3" key="1">
    <citation type="submission" date="2022-11" db="UniProtKB">
        <authorList>
            <consortium name="WormBaseParasite"/>
        </authorList>
    </citation>
    <scope>IDENTIFICATION</scope>
</reference>